<evidence type="ECO:0000313" key="2">
    <source>
        <dbReference type="Proteomes" id="UP000195221"/>
    </source>
</evidence>
<gene>
    <name evidence="1" type="ORF">PAMC26577_34325</name>
</gene>
<dbReference type="RefSeq" id="WP_178391927.1">
    <property type="nucleotide sequence ID" value="NZ_MSRG01000082.1"/>
</dbReference>
<name>A0A242MAE9_CABSO</name>
<protein>
    <submittedName>
        <fullName evidence="1">Uncharacterized protein</fullName>
    </submittedName>
</protein>
<evidence type="ECO:0000313" key="1">
    <source>
        <dbReference type="EMBL" id="OTP68255.1"/>
    </source>
</evidence>
<comment type="caution">
    <text evidence="1">The sequence shown here is derived from an EMBL/GenBank/DDBJ whole genome shotgun (WGS) entry which is preliminary data.</text>
</comment>
<organism evidence="1 2">
    <name type="scientific">Caballeronia sordidicola</name>
    <name type="common">Burkholderia sordidicola</name>
    <dbReference type="NCBI Taxonomy" id="196367"/>
    <lineage>
        <taxon>Bacteria</taxon>
        <taxon>Pseudomonadati</taxon>
        <taxon>Pseudomonadota</taxon>
        <taxon>Betaproteobacteria</taxon>
        <taxon>Burkholderiales</taxon>
        <taxon>Burkholderiaceae</taxon>
        <taxon>Caballeronia</taxon>
    </lineage>
</organism>
<proteinExistence type="predicted"/>
<dbReference type="AlphaFoldDB" id="A0A242MAE9"/>
<sequence>MERDEFALIVVGRALISDPAWGRKIQNGDTAGFKGFNVKDVAELV</sequence>
<dbReference type="Proteomes" id="UP000195221">
    <property type="component" value="Unassembled WGS sequence"/>
</dbReference>
<reference evidence="1 2" key="1">
    <citation type="submission" date="2017-03" db="EMBL/GenBank/DDBJ databases">
        <title>Genome analysis of strain PAMC 26577.</title>
        <authorList>
            <person name="Oh H.-M."/>
            <person name="Yang J.-A."/>
        </authorList>
    </citation>
    <scope>NUCLEOTIDE SEQUENCE [LARGE SCALE GENOMIC DNA]</scope>
    <source>
        <strain evidence="1 2">PAMC 26577</strain>
    </source>
</reference>
<dbReference type="EMBL" id="NBTZ01000133">
    <property type="protein sequence ID" value="OTP68255.1"/>
    <property type="molecule type" value="Genomic_DNA"/>
</dbReference>
<accession>A0A242MAE9</accession>